<evidence type="ECO:0000256" key="1">
    <source>
        <dbReference type="ARBA" id="ARBA00008601"/>
    </source>
</evidence>
<proteinExistence type="inferred from homology"/>
<comment type="caution">
    <text evidence="9">The sequence shown here is derived from an EMBL/GenBank/DDBJ whole genome shotgun (WGS) entry which is preliminary data.</text>
</comment>
<dbReference type="AlphaFoldDB" id="A0A8S3PU86"/>
<dbReference type="CDD" id="cd14498">
    <property type="entry name" value="DSP"/>
    <property type="match status" value="1"/>
</dbReference>
<dbReference type="InterPro" id="IPR000340">
    <property type="entry name" value="Dual-sp_phosphatase_cat-dom"/>
</dbReference>
<reference evidence="9" key="1">
    <citation type="submission" date="2021-03" db="EMBL/GenBank/DDBJ databases">
        <authorList>
            <person name="Bekaert M."/>
        </authorList>
    </citation>
    <scope>NUCLEOTIDE SEQUENCE</scope>
</reference>
<sequence length="921" mass="104415">MTKSDTQEKTNMASYAEAFKNGPKFDQSDDSISSVKPVFIEESDVFGDIPKPHLKSLYLTIDEMYKAIGAVVPRRSIKGLQRIRGLWRIYLDTEKETECLLSDGLELRGKSIFIYSRNPRVRFEENSTDVKIRVKDVPLSADDGQILRALEGYNCTILKHFRERFRFEYQITDCQTGDRIVICDGPLAKAIPKSIPIGKYRATVLYKGQQNDNIKCNKCMETGHKTRDCQNDWKCRSCGESGHRQNECTSDLSSNHDHEQENSSVHDEDQNDHCEANAQPQIEENEDPEATQSPVDIVEAIPTTSIETELQQSQSILTGIVTNNSELFNDIPNLKAARPKVIPARRENNKPANTANKSNGIPNKNSEQQQITKFTTTQSSSQRQNHGTPVKPTTSSGLEKSPVTPTEKLHDGATNNSTKRSRTTKKINLSKCNQQSILVNTRENIDIEKFQQETRARCTIMSAGNSCAQHGIHHHFDNSNPLLIKKQTDSVFCVSKSKNKEETTTERSKDDIVSSVSVEERRLKFVSKRSRSFKNLFFNTKNSENQTDTDPSTSIKTKSKFEVWLNKHLLPIKFLSSLKEGQKKAAIHTNISCPDLNQPITPIEVDIAVRPKSANLHTETKVEQITPNLLTVSSSTKTSIRNLSLPPTSSPKSDYLFTTSFTHSISKHQCKSVQELEKNNLSVFKQKLRRSYSDQPNIGKSRSPTLPFRVERTGSNLNLNISTCLQSKMFRNEYVSQLLDYVYIGSVESAYNEPLLCKLKIDSLVDMSNMSASQVPSNKKLHCPCLCGNDSRHFRSRLIIRLDDKETEDIEQYFDEINKFVDSSKRCGRRVLIFSYHGNSRAPAAAIQYMMKQEEFLLRQAYNLVKNQRPSVEINQGFQDTLEDLERRIFPEAKPSVSFGNDYLNIADPQAIKCAWIDCDT</sequence>
<dbReference type="PROSITE" id="PS50054">
    <property type="entry name" value="TYR_PHOSPHATASE_DUAL"/>
    <property type="match status" value="1"/>
</dbReference>
<keyword evidence="10" id="KW-1185">Reference proteome</keyword>
<dbReference type="GO" id="GO:0017017">
    <property type="term" value="F:MAP kinase tyrosine/serine/threonine phosphatase activity"/>
    <property type="evidence" value="ECO:0007669"/>
    <property type="project" value="TreeGrafter"/>
</dbReference>
<feature type="compositionally biased region" description="Polar residues" evidence="6">
    <location>
        <begin position="350"/>
        <end position="398"/>
    </location>
</feature>
<evidence type="ECO:0000313" key="9">
    <source>
        <dbReference type="EMBL" id="CAG2186357.1"/>
    </source>
</evidence>
<dbReference type="GO" id="GO:0043409">
    <property type="term" value="P:negative regulation of MAPK cascade"/>
    <property type="evidence" value="ECO:0007669"/>
    <property type="project" value="TreeGrafter"/>
</dbReference>
<dbReference type="GO" id="GO:0005829">
    <property type="term" value="C:cytosol"/>
    <property type="evidence" value="ECO:0007669"/>
    <property type="project" value="TreeGrafter"/>
</dbReference>
<feature type="region of interest" description="Disordered" evidence="6">
    <location>
        <begin position="246"/>
        <end position="276"/>
    </location>
</feature>
<keyword evidence="5" id="KW-0479">Metal-binding</keyword>
<dbReference type="SMART" id="SM00343">
    <property type="entry name" value="ZnF_C2HC"/>
    <property type="match status" value="2"/>
</dbReference>
<dbReference type="SUPFAM" id="SSF52799">
    <property type="entry name" value="(Phosphotyrosine protein) phosphatases II"/>
    <property type="match status" value="1"/>
</dbReference>
<keyword evidence="5" id="KW-0862">Zinc</keyword>
<feature type="region of interest" description="Disordered" evidence="6">
    <location>
        <begin position="339"/>
        <end position="425"/>
    </location>
</feature>
<evidence type="ECO:0000259" key="8">
    <source>
        <dbReference type="PROSITE" id="PS50158"/>
    </source>
</evidence>
<keyword evidence="5" id="KW-0863">Zinc-finger</keyword>
<dbReference type="GO" id="GO:0033550">
    <property type="term" value="F:MAP kinase tyrosine phosphatase activity"/>
    <property type="evidence" value="ECO:0007669"/>
    <property type="project" value="TreeGrafter"/>
</dbReference>
<name>A0A8S3PU86_MYTED</name>
<organism evidence="9 10">
    <name type="scientific">Mytilus edulis</name>
    <name type="common">Blue mussel</name>
    <dbReference type="NCBI Taxonomy" id="6550"/>
    <lineage>
        <taxon>Eukaryota</taxon>
        <taxon>Metazoa</taxon>
        <taxon>Spiralia</taxon>
        <taxon>Lophotrochozoa</taxon>
        <taxon>Mollusca</taxon>
        <taxon>Bivalvia</taxon>
        <taxon>Autobranchia</taxon>
        <taxon>Pteriomorphia</taxon>
        <taxon>Mytilida</taxon>
        <taxon>Mytiloidea</taxon>
        <taxon>Mytilidae</taxon>
        <taxon>Mytilinae</taxon>
        <taxon>Mytilus</taxon>
    </lineage>
</organism>
<dbReference type="PANTHER" id="PTHR10159">
    <property type="entry name" value="DUAL SPECIFICITY PROTEIN PHOSPHATASE"/>
    <property type="match status" value="1"/>
</dbReference>
<feature type="domain" description="CCHC-type" evidence="8">
    <location>
        <begin position="215"/>
        <end position="231"/>
    </location>
</feature>
<dbReference type="Proteomes" id="UP000683360">
    <property type="component" value="Unassembled WGS sequence"/>
</dbReference>
<evidence type="ECO:0000313" key="10">
    <source>
        <dbReference type="Proteomes" id="UP000683360"/>
    </source>
</evidence>
<keyword evidence="3" id="KW-0378">Hydrolase</keyword>
<dbReference type="GO" id="GO:0008270">
    <property type="term" value="F:zinc ion binding"/>
    <property type="evidence" value="ECO:0007669"/>
    <property type="project" value="UniProtKB-KW"/>
</dbReference>
<dbReference type="PANTHER" id="PTHR10159:SF519">
    <property type="entry name" value="DUAL SPECIFICITY PROTEIN PHOSPHATASE MPK3"/>
    <property type="match status" value="1"/>
</dbReference>
<evidence type="ECO:0000256" key="6">
    <source>
        <dbReference type="SAM" id="MobiDB-lite"/>
    </source>
</evidence>
<protein>
    <recommendedName>
        <fullName evidence="2">protein-tyrosine-phosphatase</fullName>
        <ecNumber evidence="2">3.1.3.48</ecNumber>
    </recommendedName>
</protein>
<evidence type="ECO:0000256" key="5">
    <source>
        <dbReference type="PROSITE-ProRule" id="PRU00047"/>
    </source>
</evidence>
<feature type="domain" description="CCHC-type" evidence="8">
    <location>
        <begin position="234"/>
        <end position="250"/>
    </location>
</feature>
<comment type="similarity">
    <text evidence="1">Belongs to the protein-tyrosine phosphatase family. Non-receptor class dual specificity subfamily.</text>
</comment>
<dbReference type="OrthoDB" id="2017893at2759"/>
<evidence type="ECO:0000256" key="2">
    <source>
        <dbReference type="ARBA" id="ARBA00013064"/>
    </source>
</evidence>
<dbReference type="InterPro" id="IPR001878">
    <property type="entry name" value="Znf_CCHC"/>
</dbReference>
<dbReference type="Gene3D" id="4.10.60.10">
    <property type="entry name" value="Zinc finger, CCHC-type"/>
    <property type="match status" value="1"/>
</dbReference>
<dbReference type="Gene3D" id="3.90.190.10">
    <property type="entry name" value="Protein tyrosine phosphatase superfamily"/>
    <property type="match status" value="1"/>
</dbReference>
<dbReference type="InterPro" id="IPR036875">
    <property type="entry name" value="Znf_CCHC_sf"/>
</dbReference>
<dbReference type="PROSITE" id="PS50158">
    <property type="entry name" value="ZF_CCHC"/>
    <property type="match status" value="2"/>
</dbReference>
<evidence type="ECO:0000256" key="4">
    <source>
        <dbReference type="ARBA" id="ARBA00022912"/>
    </source>
</evidence>
<dbReference type="Pfam" id="PF00782">
    <property type="entry name" value="DSPc"/>
    <property type="match status" value="1"/>
</dbReference>
<dbReference type="GO" id="GO:0003676">
    <property type="term" value="F:nucleic acid binding"/>
    <property type="evidence" value="ECO:0007669"/>
    <property type="project" value="InterPro"/>
</dbReference>
<dbReference type="SUPFAM" id="SSF57756">
    <property type="entry name" value="Retrovirus zinc finger-like domains"/>
    <property type="match status" value="1"/>
</dbReference>
<dbReference type="SMART" id="SM00195">
    <property type="entry name" value="DSPc"/>
    <property type="match status" value="1"/>
</dbReference>
<dbReference type="InterPro" id="IPR020422">
    <property type="entry name" value="TYR_PHOSPHATASE_DUAL_dom"/>
</dbReference>
<dbReference type="EMBL" id="CAJPWZ010000128">
    <property type="protein sequence ID" value="CAG2186357.1"/>
    <property type="molecule type" value="Genomic_DNA"/>
</dbReference>
<accession>A0A8S3PU86</accession>
<evidence type="ECO:0000259" key="7">
    <source>
        <dbReference type="PROSITE" id="PS50054"/>
    </source>
</evidence>
<feature type="domain" description="Tyrosine-protein phosphatase" evidence="7">
    <location>
        <begin position="734"/>
        <end position="891"/>
    </location>
</feature>
<keyword evidence="4" id="KW-0904">Protein phosphatase</keyword>
<dbReference type="InterPro" id="IPR029021">
    <property type="entry name" value="Prot-tyrosine_phosphatase-like"/>
</dbReference>
<dbReference type="EC" id="3.1.3.48" evidence="2"/>
<dbReference type="Pfam" id="PF00098">
    <property type="entry name" value="zf-CCHC"/>
    <property type="match status" value="1"/>
</dbReference>
<evidence type="ECO:0000256" key="3">
    <source>
        <dbReference type="ARBA" id="ARBA00022801"/>
    </source>
</evidence>
<gene>
    <name evidence="9" type="ORF">MEDL_1901</name>
</gene>
<feature type="compositionally biased region" description="Basic and acidic residues" evidence="6">
    <location>
        <begin position="254"/>
        <end position="275"/>
    </location>
</feature>
<dbReference type="GO" id="GO:0008330">
    <property type="term" value="F:protein tyrosine/threonine phosphatase activity"/>
    <property type="evidence" value="ECO:0007669"/>
    <property type="project" value="TreeGrafter"/>
</dbReference>